<dbReference type="EMBL" id="LSYS01000709">
    <property type="protein sequence ID" value="OPJ89988.1"/>
    <property type="molecule type" value="Genomic_DNA"/>
</dbReference>
<proteinExistence type="inferred from homology"/>
<feature type="compositionally biased region" description="Low complexity" evidence="11">
    <location>
        <begin position="545"/>
        <end position="563"/>
    </location>
</feature>
<dbReference type="CDD" id="cd14721">
    <property type="entry name" value="bZIP_Fos"/>
    <property type="match status" value="1"/>
</dbReference>
<evidence type="ECO:0000256" key="1">
    <source>
        <dbReference type="ARBA" id="ARBA00004477"/>
    </source>
</evidence>
<keyword evidence="9" id="KW-0333">Golgi apparatus</keyword>
<accession>A0A1V4L0R1</accession>
<dbReference type="GO" id="GO:0015031">
    <property type="term" value="P:protein transport"/>
    <property type="evidence" value="ECO:0007669"/>
    <property type="project" value="UniProtKB-KW"/>
</dbReference>
<dbReference type="InterPro" id="IPR000837">
    <property type="entry name" value="AP-1"/>
</dbReference>
<gene>
    <name evidence="14" type="primary">FOSB</name>
    <name evidence="14" type="ORF">AV530_006210</name>
</gene>
<keyword evidence="10 12" id="KW-0472">Membrane</keyword>
<dbReference type="PANTHER" id="PTHR14083:SF1">
    <property type="entry name" value="PROTEIN YIF1B"/>
    <property type="match status" value="1"/>
</dbReference>
<feature type="compositionally biased region" description="Pro residues" evidence="11">
    <location>
        <begin position="325"/>
        <end position="337"/>
    </location>
</feature>
<dbReference type="STRING" id="372326.A0A1V4L0R1"/>
<evidence type="ECO:0000313" key="15">
    <source>
        <dbReference type="Proteomes" id="UP000190648"/>
    </source>
</evidence>
<evidence type="ECO:0000256" key="3">
    <source>
        <dbReference type="ARBA" id="ARBA00009727"/>
    </source>
</evidence>
<evidence type="ECO:0000256" key="5">
    <source>
        <dbReference type="ARBA" id="ARBA00022692"/>
    </source>
</evidence>
<dbReference type="GO" id="GO:0003700">
    <property type="term" value="F:DNA-binding transcription factor activity"/>
    <property type="evidence" value="ECO:0007669"/>
    <property type="project" value="InterPro"/>
</dbReference>
<dbReference type="PROSITE" id="PS50217">
    <property type="entry name" value="BZIP"/>
    <property type="match status" value="1"/>
</dbReference>
<dbReference type="SUPFAM" id="SSF57959">
    <property type="entry name" value="Leucine zipper domain"/>
    <property type="match status" value="1"/>
</dbReference>
<keyword evidence="4" id="KW-0813">Transport</keyword>
<feature type="transmembrane region" description="Helical" evidence="12">
    <location>
        <begin position="156"/>
        <end position="178"/>
    </location>
</feature>
<dbReference type="InterPro" id="IPR004827">
    <property type="entry name" value="bZIP"/>
</dbReference>
<dbReference type="PROSITE" id="PS00036">
    <property type="entry name" value="BZIP_BASIC"/>
    <property type="match status" value="1"/>
</dbReference>
<evidence type="ECO:0000256" key="10">
    <source>
        <dbReference type="ARBA" id="ARBA00023136"/>
    </source>
</evidence>
<evidence type="ECO:0000256" key="6">
    <source>
        <dbReference type="ARBA" id="ARBA00022824"/>
    </source>
</evidence>
<feature type="region of interest" description="Disordered" evidence="11">
    <location>
        <begin position="318"/>
        <end position="390"/>
    </location>
</feature>
<keyword evidence="5 12" id="KW-0812">Transmembrane</keyword>
<evidence type="ECO:0000256" key="12">
    <source>
        <dbReference type="SAM" id="Phobius"/>
    </source>
</evidence>
<dbReference type="Pfam" id="PF03878">
    <property type="entry name" value="YIF1"/>
    <property type="match status" value="1"/>
</dbReference>
<evidence type="ECO:0000256" key="9">
    <source>
        <dbReference type="ARBA" id="ARBA00023034"/>
    </source>
</evidence>
<dbReference type="InterPro" id="IPR046347">
    <property type="entry name" value="bZIP_sf"/>
</dbReference>
<dbReference type="GO" id="GO:0030134">
    <property type="term" value="C:COPII-coated ER to Golgi transport vesicle"/>
    <property type="evidence" value="ECO:0007669"/>
    <property type="project" value="TreeGrafter"/>
</dbReference>
<dbReference type="Proteomes" id="UP000190648">
    <property type="component" value="Unassembled WGS sequence"/>
</dbReference>
<dbReference type="SMART" id="SM00338">
    <property type="entry name" value="BRLZ"/>
    <property type="match status" value="1"/>
</dbReference>
<protein>
    <submittedName>
        <fullName evidence="14">Protein fosB</fullName>
    </submittedName>
</protein>
<feature type="transmembrane region" description="Helical" evidence="12">
    <location>
        <begin position="216"/>
        <end position="236"/>
    </location>
</feature>
<evidence type="ECO:0000256" key="11">
    <source>
        <dbReference type="SAM" id="MobiDB-lite"/>
    </source>
</evidence>
<dbReference type="FunFam" id="1.20.5.170:FF:000006">
    <property type="entry name" value="fos-related antigen 2 isoform X1"/>
    <property type="match status" value="1"/>
</dbReference>
<evidence type="ECO:0000256" key="8">
    <source>
        <dbReference type="ARBA" id="ARBA00022989"/>
    </source>
</evidence>
<feature type="domain" description="BZIP" evidence="13">
    <location>
        <begin position="383"/>
        <end position="446"/>
    </location>
</feature>
<feature type="transmembrane region" description="Helical" evidence="12">
    <location>
        <begin position="125"/>
        <end position="144"/>
    </location>
</feature>
<name>A0A1V4L0R1_PATFA</name>
<dbReference type="PRINTS" id="PR00042">
    <property type="entry name" value="LEUZIPPRFOS"/>
</dbReference>
<dbReference type="GO" id="GO:0006357">
    <property type="term" value="P:regulation of transcription by RNA polymerase II"/>
    <property type="evidence" value="ECO:0007669"/>
    <property type="project" value="InterPro"/>
</dbReference>
<feature type="region of interest" description="Disordered" evidence="11">
    <location>
        <begin position="1"/>
        <end position="33"/>
    </location>
</feature>
<feature type="transmembrane region" description="Helical" evidence="12">
    <location>
        <begin position="257"/>
        <end position="276"/>
    </location>
</feature>
<keyword evidence="15" id="KW-1185">Reference proteome</keyword>
<dbReference type="GO" id="GO:0000139">
    <property type="term" value="C:Golgi membrane"/>
    <property type="evidence" value="ECO:0007669"/>
    <property type="project" value="UniProtKB-SubCell"/>
</dbReference>
<dbReference type="OrthoDB" id="337750at2759"/>
<dbReference type="Gene3D" id="1.20.5.170">
    <property type="match status" value="1"/>
</dbReference>
<evidence type="ECO:0000313" key="14">
    <source>
        <dbReference type="EMBL" id="OPJ89988.1"/>
    </source>
</evidence>
<keyword evidence="7" id="KW-0653">Protein transport</keyword>
<evidence type="ECO:0000256" key="7">
    <source>
        <dbReference type="ARBA" id="ARBA00022927"/>
    </source>
</evidence>
<reference evidence="14 15" key="1">
    <citation type="submission" date="2016-02" db="EMBL/GenBank/DDBJ databases">
        <title>Band-tailed pigeon sequencing and assembly.</title>
        <authorList>
            <person name="Soares A.E."/>
            <person name="Novak B.J."/>
            <person name="Rice E.S."/>
            <person name="O'Connell B."/>
            <person name="Chang D."/>
            <person name="Weber S."/>
            <person name="Shapiro B."/>
        </authorList>
    </citation>
    <scope>NUCLEOTIDE SEQUENCE [LARGE SCALE GENOMIC DNA]</scope>
    <source>
        <strain evidence="14">BTP2013</strain>
        <tissue evidence="14">Blood</tissue>
    </source>
</reference>
<feature type="region of interest" description="Disordered" evidence="11">
    <location>
        <begin position="535"/>
        <end position="563"/>
    </location>
</feature>
<organism evidence="14 15">
    <name type="scientific">Patagioenas fasciata monilis</name>
    <dbReference type="NCBI Taxonomy" id="372326"/>
    <lineage>
        <taxon>Eukaryota</taxon>
        <taxon>Metazoa</taxon>
        <taxon>Chordata</taxon>
        <taxon>Craniata</taxon>
        <taxon>Vertebrata</taxon>
        <taxon>Euteleostomi</taxon>
        <taxon>Archelosauria</taxon>
        <taxon>Archosauria</taxon>
        <taxon>Dinosauria</taxon>
        <taxon>Saurischia</taxon>
        <taxon>Theropoda</taxon>
        <taxon>Coelurosauria</taxon>
        <taxon>Aves</taxon>
        <taxon>Neognathae</taxon>
        <taxon>Neoaves</taxon>
        <taxon>Columbimorphae</taxon>
        <taxon>Columbiformes</taxon>
        <taxon>Columbidae</taxon>
        <taxon>Patagioenas</taxon>
    </lineage>
</organism>
<evidence type="ECO:0000256" key="4">
    <source>
        <dbReference type="ARBA" id="ARBA00022448"/>
    </source>
</evidence>
<feature type="transmembrane region" description="Helical" evidence="12">
    <location>
        <begin position="190"/>
        <end position="210"/>
    </location>
</feature>
<dbReference type="AlphaFoldDB" id="A0A1V4L0R1"/>
<comment type="caution">
    <text evidence="14">The sequence shown here is derived from an EMBL/GenBank/DDBJ whole genome shotgun (WGS) entry which is preliminary data.</text>
</comment>
<dbReference type="Pfam" id="PF00170">
    <property type="entry name" value="bZIP_1"/>
    <property type="match status" value="1"/>
</dbReference>
<sequence>MADPHPLFDDTSAAGSGGSQPGRGFASPPPPPAASPFPPGAAFPVSSLAVAYGSTLATQGLDMVDRNINRFIPVGRLKYYFAVDTVYVGKKLGLLVFPFVHQDWQVRYQQDAPVAPRFDVNAPDLYIPVMAFITYVLVAGLALGTQNRFSPDSLGLQASSALAWLLLEVVTIIFGLYVVTVTTDLTPIDLVAFAGYKYVGMIIGLIAGLVFGHTGYYAVLSWCCLSIFVFMIRTLRLKLLAEAAAEGVLVRGAKNQLRMYLTVAIAAAQPLFMYWLTYHLLRGLGDMPGSFVPTVTAITTSQDLQWLVQPTLISSVAQSGTPMSHQPPHPPPPPPVDPYDLPGPSYSTPGLGTFATGTVAPPPRATRARPRRSREETLTPEEEEKRRVRRERNKLAAAKCRNRRRELTDRLQAETDQLEEEKAELESEIAELQKEKERLEFVLVAHAPACKVPFEDVPTTLGAVPTLGAGPAEVSTLSKEEPAVDTVTFLPPGPYQPSSQGPFPSCCFGPDVPSVSPMSPNPTYTSSFVFTHPEGTTCGASHQRSSSSDQSSDSLNSPSLLAL</sequence>
<evidence type="ECO:0000259" key="13">
    <source>
        <dbReference type="PROSITE" id="PS50217"/>
    </source>
</evidence>
<comment type="similarity">
    <text evidence="3">Belongs to the YIF1 family.</text>
</comment>
<dbReference type="PANTHER" id="PTHR14083">
    <property type="entry name" value="YIP1 INTERACTING FACTOR HOMOLOG YIF1 PROTEIN"/>
    <property type="match status" value="1"/>
</dbReference>
<dbReference type="GO" id="GO:0005793">
    <property type="term" value="C:endoplasmic reticulum-Golgi intermediate compartment"/>
    <property type="evidence" value="ECO:0007669"/>
    <property type="project" value="TreeGrafter"/>
</dbReference>
<dbReference type="GO" id="GO:0006888">
    <property type="term" value="P:endoplasmic reticulum to Golgi vesicle-mediated transport"/>
    <property type="evidence" value="ECO:0007669"/>
    <property type="project" value="InterPro"/>
</dbReference>
<keyword evidence="6" id="KW-0256">Endoplasmic reticulum</keyword>
<keyword evidence="8 12" id="KW-1133">Transmembrane helix</keyword>
<evidence type="ECO:0000256" key="2">
    <source>
        <dbReference type="ARBA" id="ARBA00004653"/>
    </source>
</evidence>
<comment type="subcellular location">
    <subcellularLocation>
        <location evidence="1">Endoplasmic reticulum membrane</location>
        <topology evidence="1">Multi-pass membrane protein</topology>
    </subcellularLocation>
    <subcellularLocation>
        <location evidence="2">Golgi apparatus membrane</location>
        <topology evidence="2">Multi-pass membrane protein</topology>
    </subcellularLocation>
</comment>
<dbReference type="GO" id="GO:0005789">
    <property type="term" value="C:endoplasmic reticulum membrane"/>
    <property type="evidence" value="ECO:0007669"/>
    <property type="project" value="UniProtKB-SubCell"/>
</dbReference>
<dbReference type="InterPro" id="IPR005578">
    <property type="entry name" value="Yif1_fam"/>
</dbReference>
<dbReference type="GO" id="GO:0003690">
    <property type="term" value="F:double-stranded DNA binding"/>
    <property type="evidence" value="ECO:0007669"/>
    <property type="project" value="UniProtKB-ARBA"/>
</dbReference>